<dbReference type="OrthoDB" id="9802350at2"/>
<dbReference type="InterPro" id="IPR052550">
    <property type="entry name" value="Pyrimidine_5'-ntase_YjjG"/>
</dbReference>
<dbReference type="EMBL" id="FOXU01000008">
    <property type="protein sequence ID" value="SFQ69002.1"/>
    <property type="molecule type" value="Genomic_DNA"/>
</dbReference>
<dbReference type="InterPro" id="IPR023214">
    <property type="entry name" value="HAD_sf"/>
</dbReference>
<evidence type="ECO:0000313" key="1">
    <source>
        <dbReference type="EMBL" id="SFQ69002.1"/>
    </source>
</evidence>
<dbReference type="InterPro" id="IPR036412">
    <property type="entry name" value="HAD-like_sf"/>
</dbReference>
<dbReference type="Pfam" id="PF00702">
    <property type="entry name" value="Hydrolase"/>
    <property type="match status" value="1"/>
</dbReference>
<dbReference type="InterPro" id="IPR011951">
    <property type="entry name" value="HAD-SF_hydro_IA_YjjG/PynA"/>
</dbReference>
<dbReference type="Proteomes" id="UP000198734">
    <property type="component" value="Unassembled WGS sequence"/>
</dbReference>
<dbReference type="PANTHER" id="PTHR47478">
    <property type="match status" value="1"/>
</dbReference>
<dbReference type="SFLD" id="SFLDG01129">
    <property type="entry name" value="C1.5:_HAD__Beta-PGM__Phosphata"/>
    <property type="match status" value="1"/>
</dbReference>
<dbReference type="InterPro" id="IPR023198">
    <property type="entry name" value="PGP-like_dom2"/>
</dbReference>
<gene>
    <name evidence="1" type="ORF">SAMN05421670_3405</name>
</gene>
<dbReference type="SFLD" id="SFLDS00003">
    <property type="entry name" value="Haloacid_Dehalogenase"/>
    <property type="match status" value="1"/>
</dbReference>
<protein>
    <submittedName>
        <fullName evidence="1">2-haloacid dehalogenase</fullName>
    </submittedName>
</protein>
<dbReference type="NCBIfam" id="NF006976">
    <property type="entry name" value="PRK09449.1"/>
    <property type="match status" value="1"/>
</dbReference>
<dbReference type="InterPro" id="IPR006439">
    <property type="entry name" value="HAD-SF_hydro_IA"/>
</dbReference>
<dbReference type="NCBIfam" id="TIGR02254">
    <property type="entry name" value="YjjG_YfnB"/>
    <property type="match status" value="1"/>
</dbReference>
<dbReference type="Gene3D" id="1.10.150.240">
    <property type="entry name" value="Putative phosphatase, domain 2"/>
    <property type="match status" value="1"/>
</dbReference>
<dbReference type="NCBIfam" id="TIGR01549">
    <property type="entry name" value="HAD-SF-IA-v1"/>
    <property type="match status" value="1"/>
</dbReference>
<dbReference type="PRINTS" id="PR00413">
    <property type="entry name" value="HADHALOGNASE"/>
</dbReference>
<keyword evidence="2" id="KW-1185">Reference proteome</keyword>
<dbReference type="SFLD" id="SFLDG01135">
    <property type="entry name" value="C1.5.6:_HAD__Beta-PGM__Phospha"/>
    <property type="match status" value="1"/>
</dbReference>
<dbReference type="PANTHER" id="PTHR47478:SF1">
    <property type="entry name" value="PYRIMIDINE 5'-NUCLEOTIDASE YJJG"/>
    <property type="match status" value="1"/>
</dbReference>
<dbReference type="GO" id="GO:0008253">
    <property type="term" value="F:5'-nucleotidase activity"/>
    <property type="evidence" value="ECO:0007669"/>
    <property type="project" value="InterPro"/>
</dbReference>
<accession>A0A1I6AJW6</accession>
<organism evidence="1 2">
    <name type="scientific">Psychrobacillus psychrotolerans</name>
    <dbReference type="NCBI Taxonomy" id="126156"/>
    <lineage>
        <taxon>Bacteria</taxon>
        <taxon>Bacillati</taxon>
        <taxon>Bacillota</taxon>
        <taxon>Bacilli</taxon>
        <taxon>Bacillales</taxon>
        <taxon>Bacillaceae</taxon>
        <taxon>Psychrobacillus</taxon>
    </lineage>
</organism>
<dbReference type="SUPFAM" id="SSF56784">
    <property type="entry name" value="HAD-like"/>
    <property type="match status" value="1"/>
</dbReference>
<dbReference type="AlphaFoldDB" id="A0A1I6AJW6"/>
<dbReference type="NCBIfam" id="TIGR01509">
    <property type="entry name" value="HAD-SF-IA-v3"/>
    <property type="match status" value="1"/>
</dbReference>
<dbReference type="RefSeq" id="WP_093538058.1">
    <property type="nucleotide sequence ID" value="NZ_FOXU01000008.1"/>
</dbReference>
<proteinExistence type="predicted"/>
<name>A0A1I6AJW6_9BACI</name>
<dbReference type="Gene3D" id="3.40.50.1000">
    <property type="entry name" value="HAD superfamily/HAD-like"/>
    <property type="match status" value="1"/>
</dbReference>
<evidence type="ECO:0000313" key="2">
    <source>
        <dbReference type="Proteomes" id="UP000198734"/>
    </source>
</evidence>
<reference evidence="2" key="1">
    <citation type="submission" date="2016-10" db="EMBL/GenBank/DDBJ databases">
        <authorList>
            <person name="Varghese N."/>
            <person name="Submissions S."/>
        </authorList>
    </citation>
    <scope>NUCLEOTIDE SEQUENCE [LARGE SCALE GENOMIC DNA]</scope>
    <source>
        <strain evidence="2">DSM 11706</strain>
    </source>
</reference>
<sequence>MKYDVLLFDLDDTLLDFGMTEHNAFRFLFEEYGLPNGLSDYLDTYKAISKSLWEDLEYGRITLTELKVERFKRLFTEHSLDIDPIICGQKYIENLGKEVHLIEGVEEMLASMKDFRIALLTNGFKDAQHARVNGSSLKNIFEAIITSEETGFQKPQKEIFAYALEKLQISDPSRVLMVGDSLSSDIQGGNNFGIDTCWFNPNRKQNQTNIEPTYEIHSWEQLAGLVKILAVETK</sequence>
<dbReference type="STRING" id="126156.SAMN05421670_3405"/>